<accession>A0AAE0ZLT0</accession>
<dbReference type="AlphaFoldDB" id="A0AAE0ZLT0"/>
<reference evidence="1" key="1">
    <citation type="journal article" date="2023" name="G3 (Bethesda)">
        <title>A reference genome for the long-term kleptoplast-retaining sea slug Elysia crispata morphotype clarki.</title>
        <authorList>
            <person name="Eastman K.E."/>
            <person name="Pendleton A.L."/>
            <person name="Shaikh M.A."/>
            <person name="Suttiyut T."/>
            <person name="Ogas R."/>
            <person name="Tomko P."/>
            <person name="Gavelis G."/>
            <person name="Widhalm J.R."/>
            <person name="Wisecaver J.H."/>
        </authorList>
    </citation>
    <scope>NUCLEOTIDE SEQUENCE</scope>
    <source>
        <strain evidence="1">ECLA1</strain>
    </source>
</reference>
<dbReference type="Proteomes" id="UP001283361">
    <property type="component" value="Unassembled WGS sequence"/>
</dbReference>
<sequence length="128" mass="14266">MFVLELCDLKAARGVNKENIDLVWVEEPPESISASFKQSLIGSCGSLALSQNLWLSFTVTLASYAAHQITPWNDRLDFLLRIASKCSGLLSHSIMQDAMLCLMTSDINEELVKTPLKLNSSVLDQSYW</sequence>
<evidence type="ECO:0000313" key="2">
    <source>
        <dbReference type="Proteomes" id="UP001283361"/>
    </source>
</evidence>
<gene>
    <name evidence="1" type="ORF">RRG08_028737</name>
</gene>
<keyword evidence="2" id="KW-1185">Reference proteome</keyword>
<dbReference type="EMBL" id="JAWDGP010003672">
    <property type="protein sequence ID" value="KAK3771829.1"/>
    <property type="molecule type" value="Genomic_DNA"/>
</dbReference>
<evidence type="ECO:0000313" key="1">
    <source>
        <dbReference type="EMBL" id="KAK3771829.1"/>
    </source>
</evidence>
<proteinExistence type="predicted"/>
<name>A0AAE0ZLT0_9GAST</name>
<protein>
    <submittedName>
        <fullName evidence="1">Uncharacterized protein</fullName>
    </submittedName>
</protein>
<organism evidence="1 2">
    <name type="scientific">Elysia crispata</name>
    <name type="common">lettuce slug</name>
    <dbReference type="NCBI Taxonomy" id="231223"/>
    <lineage>
        <taxon>Eukaryota</taxon>
        <taxon>Metazoa</taxon>
        <taxon>Spiralia</taxon>
        <taxon>Lophotrochozoa</taxon>
        <taxon>Mollusca</taxon>
        <taxon>Gastropoda</taxon>
        <taxon>Heterobranchia</taxon>
        <taxon>Euthyneura</taxon>
        <taxon>Panpulmonata</taxon>
        <taxon>Sacoglossa</taxon>
        <taxon>Placobranchoidea</taxon>
        <taxon>Plakobranchidae</taxon>
        <taxon>Elysia</taxon>
    </lineage>
</organism>
<comment type="caution">
    <text evidence="1">The sequence shown here is derived from an EMBL/GenBank/DDBJ whole genome shotgun (WGS) entry which is preliminary data.</text>
</comment>